<dbReference type="Proteomes" id="UP001139409">
    <property type="component" value="Unassembled WGS sequence"/>
</dbReference>
<dbReference type="EMBL" id="JAIXNE010000001">
    <property type="protein sequence ID" value="MCA6073809.1"/>
    <property type="molecule type" value="Genomic_DNA"/>
</dbReference>
<accession>A0A9X1HKD4</accession>
<keyword evidence="2" id="KW-1185">Reference proteome</keyword>
<evidence type="ECO:0000313" key="1">
    <source>
        <dbReference type="EMBL" id="MCA6073809.1"/>
    </source>
</evidence>
<gene>
    <name evidence="1" type="ORF">LDX50_02965</name>
</gene>
<name>A0A9X1HKD4_9BACT</name>
<proteinExistence type="predicted"/>
<evidence type="ECO:0000313" key="2">
    <source>
        <dbReference type="Proteomes" id="UP001139409"/>
    </source>
</evidence>
<sequence>MDIRKIMRTSRSLLIIKLTIGIIFAASGQIKNDEDIFYVLNVSGADLYENSSLDSRIMGKLKVGEMIVASEILRTRHSKKIGEEFYLDGYFIKIRNEDSYKYVFSADLTKFKPVMRDVYKGILIPDINGEKINDRIVKRTEKYGDAVYELEDIITEYENVTYTYTAFDGCFDHIYAYRNLTLSEVYHLLTIHHLNINETELEILFPRFIEKRGNEYLFQGEGATEDLKLTENEDGSLSISSYDCT</sequence>
<organism evidence="1 2">
    <name type="scientific">Fulvivirga sedimenti</name>
    <dbReference type="NCBI Taxonomy" id="2879465"/>
    <lineage>
        <taxon>Bacteria</taxon>
        <taxon>Pseudomonadati</taxon>
        <taxon>Bacteroidota</taxon>
        <taxon>Cytophagia</taxon>
        <taxon>Cytophagales</taxon>
        <taxon>Fulvivirgaceae</taxon>
        <taxon>Fulvivirga</taxon>
    </lineage>
</organism>
<comment type="caution">
    <text evidence="1">The sequence shown here is derived from an EMBL/GenBank/DDBJ whole genome shotgun (WGS) entry which is preliminary data.</text>
</comment>
<reference evidence="1" key="1">
    <citation type="submission" date="2021-09" db="EMBL/GenBank/DDBJ databases">
        <title>Fulvivirga sp. isolated from coastal sediment.</title>
        <authorList>
            <person name="Yu H."/>
        </authorList>
    </citation>
    <scope>NUCLEOTIDE SEQUENCE</scope>
    <source>
        <strain evidence="1">1062</strain>
    </source>
</reference>
<protein>
    <submittedName>
        <fullName evidence="1">Uncharacterized protein</fullName>
    </submittedName>
</protein>
<dbReference type="RefSeq" id="WP_225696921.1">
    <property type="nucleotide sequence ID" value="NZ_JAIXNE010000001.1"/>
</dbReference>
<dbReference type="AlphaFoldDB" id="A0A9X1HKD4"/>